<dbReference type="Proteomes" id="UP001568698">
    <property type="component" value="Unassembled WGS sequence"/>
</dbReference>
<dbReference type="InterPro" id="IPR029044">
    <property type="entry name" value="Nucleotide-diphossugar_trans"/>
</dbReference>
<keyword evidence="2" id="KW-1185">Reference proteome</keyword>
<gene>
    <name evidence="1" type="ORF">AB6M95_04250</name>
</gene>
<dbReference type="RefSeq" id="WP_371385493.1">
    <property type="nucleotide sequence ID" value="NZ_JBGLYH010000007.1"/>
</dbReference>
<evidence type="ECO:0000313" key="2">
    <source>
        <dbReference type="Proteomes" id="UP001568698"/>
    </source>
</evidence>
<protein>
    <submittedName>
        <fullName evidence="1">TIGR00180 family glycosyltransferase</fullName>
    </submittedName>
</protein>
<dbReference type="EMBL" id="JBGLYH010000007">
    <property type="protein sequence ID" value="MEZ7195950.1"/>
    <property type="molecule type" value="Genomic_DNA"/>
</dbReference>
<dbReference type="NCBIfam" id="TIGR04440">
    <property type="entry name" value="glyco_TIGR04440"/>
    <property type="match status" value="1"/>
</dbReference>
<reference evidence="1 2" key="1">
    <citation type="submission" date="2024-08" db="EMBL/GenBank/DDBJ databases">
        <title>Sulfate-reducing bacteria isolated from formation water of the oil field in Kazakhstan and description of Pseudodesulfovibrio sp.</title>
        <authorList>
            <person name="Bidzhieva S.K."/>
            <person name="Tourova T.P."/>
            <person name="Grouzdev D.S."/>
            <person name="Beletsky A.V."/>
            <person name="Sokolova D.S."/>
            <person name="Samigullina S.R."/>
            <person name="Poltaraus A.B."/>
            <person name="Avtukh A.N."/>
            <person name="Tereshina V.M."/>
            <person name="Zhaparov N.S."/>
            <person name="Mardanov A.V."/>
            <person name="Nazina T.N."/>
        </authorList>
    </citation>
    <scope>NUCLEOTIDE SEQUENCE [LARGE SCALE GENOMIC DNA]</scope>
    <source>
        <strain evidence="1 2">9FUS</strain>
    </source>
</reference>
<proteinExistence type="predicted"/>
<dbReference type="SUPFAM" id="SSF53448">
    <property type="entry name" value="Nucleotide-diphospho-sugar transferases"/>
    <property type="match status" value="1"/>
</dbReference>
<comment type="caution">
    <text evidence="1">The sequence shown here is derived from an EMBL/GenBank/DDBJ whole genome shotgun (WGS) entry which is preliminary data.</text>
</comment>
<sequence>MKNKVTVVIPTHERHQLLERRVLPYYLQFDVPILIVDSSQQPHQPSMDNPAIDYVHCPGEPIPHKLKQPILDRVETPYMFMNADDTLHSMKGVQTCINYLEANPDYSTALGLLFQCHHDDRSRVDANNFDLYSLPVDSDRAEERLLQDFAKFDTIFYAVSRTDCWQNTLRRMPREIVNYYLMETYIVMMALIHGKRAKLPIMYSATEAGPSINDTDPRYHCSPFKLATEARYAGEVTAVKRAALAYLQEKSGISEARARLYVDGALALYWLQDKPVKSPGDRIKNEWKTFLSKTFFKKKYKRLKAEKRAAALEQQAKDTKESFEIIGEEGRREYEQLMKRVQDS</sequence>
<name>A0ABV4JZ40_9BACT</name>
<dbReference type="InterPro" id="IPR031042">
    <property type="entry name" value="Glyco_TIGR04440"/>
</dbReference>
<accession>A0ABV4JZ40</accession>
<evidence type="ECO:0000313" key="1">
    <source>
        <dbReference type="EMBL" id="MEZ7195950.1"/>
    </source>
</evidence>
<organism evidence="1 2">
    <name type="scientific">Pseudodesulfovibrio karagichevae</name>
    <dbReference type="NCBI Taxonomy" id="3239305"/>
    <lineage>
        <taxon>Bacteria</taxon>
        <taxon>Pseudomonadati</taxon>
        <taxon>Thermodesulfobacteriota</taxon>
        <taxon>Desulfovibrionia</taxon>
        <taxon>Desulfovibrionales</taxon>
        <taxon>Desulfovibrionaceae</taxon>
    </lineage>
</organism>